<gene>
    <name evidence="2" type="ORF">PYCCODRAFT_1439851</name>
</gene>
<evidence type="ECO:0000313" key="2">
    <source>
        <dbReference type="EMBL" id="OSC97751.1"/>
    </source>
</evidence>
<feature type="signal peptide" evidence="1">
    <location>
        <begin position="1"/>
        <end position="20"/>
    </location>
</feature>
<accession>A0A1Y2ICX7</accession>
<evidence type="ECO:0000313" key="3">
    <source>
        <dbReference type="Proteomes" id="UP000193067"/>
    </source>
</evidence>
<sequence>MHSALFPIFVTICWIACACATPVPAQVDRRETFTGRLFAHHAHERVGPTSALTAAVVQASPAGGSPMSGALEATSGGVQ</sequence>
<proteinExistence type="predicted"/>
<dbReference type="OrthoDB" id="2757427at2759"/>
<name>A0A1Y2ICX7_TRAC3</name>
<organism evidence="2 3">
    <name type="scientific">Trametes coccinea (strain BRFM310)</name>
    <name type="common">Pycnoporus coccineus</name>
    <dbReference type="NCBI Taxonomy" id="1353009"/>
    <lineage>
        <taxon>Eukaryota</taxon>
        <taxon>Fungi</taxon>
        <taxon>Dikarya</taxon>
        <taxon>Basidiomycota</taxon>
        <taxon>Agaricomycotina</taxon>
        <taxon>Agaricomycetes</taxon>
        <taxon>Polyporales</taxon>
        <taxon>Polyporaceae</taxon>
        <taxon>Trametes</taxon>
    </lineage>
</organism>
<feature type="chain" id="PRO_5011988271" evidence="1">
    <location>
        <begin position="21"/>
        <end position="79"/>
    </location>
</feature>
<keyword evidence="3" id="KW-1185">Reference proteome</keyword>
<dbReference type="Proteomes" id="UP000193067">
    <property type="component" value="Unassembled WGS sequence"/>
</dbReference>
<keyword evidence="1" id="KW-0732">Signal</keyword>
<dbReference type="AlphaFoldDB" id="A0A1Y2ICX7"/>
<evidence type="ECO:0000256" key="1">
    <source>
        <dbReference type="SAM" id="SignalP"/>
    </source>
</evidence>
<protein>
    <submittedName>
        <fullName evidence="2">Uncharacterized protein</fullName>
    </submittedName>
</protein>
<reference evidence="2 3" key="1">
    <citation type="journal article" date="2015" name="Biotechnol. Biofuels">
        <title>Enhanced degradation of softwood versus hardwood by the white-rot fungus Pycnoporus coccineus.</title>
        <authorList>
            <person name="Couturier M."/>
            <person name="Navarro D."/>
            <person name="Chevret D."/>
            <person name="Henrissat B."/>
            <person name="Piumi F."/>
            <person name="Ruiz-Duenas F.J."/>
            <person name="Martinez A.T."/>
            <person name="Grigoriev I.V."/>
            <person name="Riley R."/>
            <person name="Lipzen A."/>
            <person name="Berrin J.G."/>
            <person name="Master E.R."/>
            <person name="Rosso M.N."/>
        </authorList>
    </citation>
    <scope>NUCLEOTIDE SEQUENCE [LARGE SCALE GENOMIC DNA]</scope>
    <source>
        <strain evidence="2 3">BRFM310</strain>
    </source>
</reference>
<dbReference type="EMBL" id="KZ084146">
    <property type="protein sequence ID" value="OSC97751.1"/>
    <property type="molecule type" value="Genomic_DNA"/>
</dbReference>